<feature type="compositionally biased region" description="Pro residues" evidence="1">
    <location>
        <begin position="150"/>
        <end position="166"/>
    </location>
</feature>
<feature type="region of interest" description="Disordered" evidence="1">
    <location>
        <begin position="1"/>
        <end position="31"/>
    </location>
</feature>
<dbReference type="HOGENOM" id="CLU_852677_0_0_1"/>
<evidence type="ECO:0000313" key="3">
    <source>
        <dbReference type="Proteomes" id="UP000006352"/>
    </source>
</evidence>
<accession>J4GIN9</accession>
<gene>
    <name evidence="2" type="ORF">FIBRA_08997</name>
</gene>
<proteinExistence type="predicted"/>
<name>J4GIN9_9APHY</name>
<sequence length="326" mass="35187">MASIGGRDRSWTSCEDSSVVKNGSRVKGTERGERKLVLSECFQPHPGALVRPRCRPPRTPPSPPPPHHFAPFSFCLAHPPTLVLCRRRLTLSRHRLACPPDSILLNTKTTADTLSRCHRPPHRRLGSLPPSRLITQFHPVGYQDDGGLVVPPPPAHPSPAIIPPPRQDSTPAASSSTPPSSVPDKQQPPLSTPPARPSTYPQSSRMVSPSALHLLQENMIIDAGRITGTDVCGMLAKGNVLAFLAFLTRLQRTATLPSRSTARRLLPWEVPLHLGPVCADSHGYATLGVLPGGRVRSQSATRHSPLGALRPYESVNMAVPNNDTTG</sequence>
<dbReference type="GeneID" id="24101608"/>
<dbReference type="RefSeq" id="XP_012185991.1">
    <property type="nucleotide sequence ID" value="XM_012330601.1"/>
</dbReference>
<reference evidence="2 3" key="1">
    <citation type="journal article" date="2012" name="Appl. Environ. Microbiol.">
        <title>Short-read sequencing for genomic analysis of the brown rot fungus Fibroporia radiculosa.</title>
        <authorList>
            <person name="Tang J.D."/>
            <person name="Perkins A.D."/>
            <person name="Sonstegard T.S."/>
            <person name="Schroeder S.G."/>
            <person name="Burgess S.C."/>
            <person name="Diehl S.V."/>
        </authorList>
    </citation>
    <scope>NUCLEOTIDE SEQUENCE [LARGE SCALE GENOMIC DNA]</scope>
    <source>
        <strain evidence="2 3">TFFH 294</strain>
    </source>
</reference>
<feature type="compositionally biased region" description="Polar residues" evidence="1">
    <location>
        <begin position="11"/>
        <end position="21"/>
    </location>
</feature>
<evidence type="ECO:0000313" key="2">
    <source>
        <dbReference type="EMBL" id="CCM06708.1"/>
    </source>
</evidence>
<feature type="compositionally biased region" description="Basic and acidic residues" evidence="1">
    <location>
        <begin position="1"/>
        <end position="10"/>
    </location>
</feature>
<dbReference type="AlphaFoldDB" id="J4GIN9"/>
<dbReference type="EMBL" id="HE797462">
    <property type="protein sequence ID" value="CCM06708.1"/>
    <property type="molecule type" value="Genomic_DNA"/>
</dbReference>
<keyword evidence="3" id="KW-1185">Reference proteome</keyword>
<dbReference type="InParanoid" id="J4GIN9"/>
<dbReference type="STRING" id="599839.J4GIN9"/>
<protein>
    <submittedName>
        <fullName evidence="2">Uncharacterized protein</fullName>
    </submittedName>
</protein>
<evidence type="ECO:0000256" key="1">
    <source>
        <dbReference type="SAM" id="MobiDB-lite"/>
    </source>
</evidence>
<dbReference type="Proteomes" id="UP000006352">
    <property type="component" value="Unassembled WGS sequence"/>
</dbReference>
<feature type="compositionally biased region" description="Low complexity" evidence="1">
    <location>
        <begin position="169"/>
        <end position="179"/>
    </location>
</feature>
<organism evidence="2 3">
    <name type="scientific">Fibroporia radiculosa</name>
    <dbReference type="NCBI Taxonomy" id="599839"/>
    <lineage>
        <taxon>Eukaryota</taxon>
        <taxon>Fungi</taxon>
        <taxon>Dikarya</taxon>
        <taxon>Basidiomycota</taxon>
        <taxon>Agaricomycotina</taxon>
        <taxon>Agaricomycetes</taxon>
        <taxon>Polyporales</taxon>
        <taxon>Fibroporiaceae</taxon>
        <taxon>Fibroporia</taxon>
    </lineage>
</organism>
<feature type="region of interest" description="Disordered" evidence="1">
    <location>
        <begin position="137"/>
        <end position="207"/>
    </location>
</feature>